<dbReference type="GO" id="GO:0016779">
    <property type="term" value="F:nucleotidyltransferase activity"/>
    <property type="evidence" value="ECO:0007669"/>
    <property type="project" value="UniProtKB-KW"/>
</dbReference>
<organism evidence="4">
    <name type="scientific">Caldiarchaeum subterraneum</name>
    <dbReference type="NCBI Taxonomy" id="311458"/>
    <lineage>
        <taxon>Archaea</taxon>
        <taxon>Nitrososphaerota</taxon>
        <taxon>Candidatus Caldarchaeales</taxon>
        <taxon>Candidatus Caldarchaeaceae</taxon>
        <taxon>Candidatus Caldarchaeum</taxon>
    </lineage>
</organism>
<protein>
    <recommendedName>
        <fullName evidence="3">Nucleotidyl transferase domain-containing protein</fullName>
    </recommendedName>
</protein>
<dbReference type="Gene3D" id="3.90.550.10">
    <property type="entry name" value="Spore Coat Polysaccharide Biosynthesis Protein SpsA, Chain A"/>
    <property type="match status" value="1"/>
</dbReference>
<comment type="caution">
    <text evidence="4">The sequence shown here is derived from an EMBL/GenBank/DDBJ whole genome shotgun (WGS) entry which is preliminary data.</text>
</comment>
<evidence type="ECO:0000256" key="1">
    <source>
        <dbReference type="ARBA" id="ARBA00022679"/>
    </source>
</evidence>
<dbReference type="PANTHER" id="PTHR43584">
    <property type="entry name" value="NUCLEOTIDYL TRANSFERASE"/>
    <property type="match status" value="1"/>
</dbReference>
<feature type="domain" description="Nucleotidyl transferase" evidence="3">
    <location>
        <begin position="6"/>
        <end position="236"/>
    </location>
</feature>
<evidence type="ECO:0000256" key="2">
    <source>
        <dbReference type="ARBA" id="ARBA00022695"/>
    </source>
</evidence>
<keyword evidence="1" id="KW-0808">Transferase</keyword>
<dbReference type="EMBL" id="DRWN01000025">
    <property type="protein sequence ID" value="HHK68144.1"/>
    <property type="molecule type" value="Genomic_DNA"/>
</dbReference>
<name>A0A7C5LAA0_CALS0</name>
<proteinExistence type="predicted"/>
<dbReference type="Pfam" id="PF00483">
    <property type="entry name" value="NTP_transferase"/>
    <property type="match status" value="1"/>
</dbReference>
<evidence type="ECO:0000313" key="4">
    <source>
        <dbReference type="EMBL" id="HHK68144.1"/>
    </source>
</evidence>
<evidence type="ECO:0000259" key="3">
    <source>
        <dbReference type="Pfam" id="PF00483"/>
    </source>
</evidence>
<sequence>MDSGLKAVVLAAGYGKRLMPLTANRPKHVLPIAGKPLINHTLEALAKAGADEIGVLLGYRSEEIVEALKKFDGARLEYIYQEEIAGTGAALRECRGFLAGEEHFLVVYGDLTVTAEVVLELVDFFRRNMLDGVLAAVEVEETGPYGVVETRDGLLARIGEKESRRGPINAGIYILGGEVFDELEKTRPSIRGEIELTDALNNLAAKGRRLGVKMFGKGWWFDIGRPADYLAANHTYIRRLLGEGMMVGPRVYLGNNVSLKGPLVIAEGVTIEDDCIVEGPAMVCERVRIAADSVVKASLILEDCYIGPSSKLQNSIICEKTVFENGVEVVGGGFPAFVSPPSTTVSKRLKVP</sequence>
<dbReference type="InterPro" id="IPR029044">
    <property type="entry name" value="Nucleotide-diphossugar_trans"/>
</dbReference>
<reference evidence="4" key="1">
    <citation type="journal article" date="2020" name="mSystems">
        <title>Genome- and Community-Level Interaction Insights into Carbon Utilization and Element Cycling Functions of Hydrothermarchaeota in Hydrothermal Sediment.</title>
        <authorList>
            <person name="Zhou Z."/>
            <person name="Liu Y."/>
            <person name="Xu W."/>
            <person name="Pan J."/>
            <person name="Luo Z.H."/>
            <person name="Li M."/>
        </authorList>
    </citation>
    <scope>NUCLEOTIDE SEQUENCE [LARGE SCALE GENOMIC DNA]</scope>
    <source>
        <strain evidence="4">SpSt-1056</strain>
    </source>
</reference>
<gene>
    <name evidence="4" type="ORF">ENM11_03185</name>
</gene>
<dbReference type="InterPro" id="IPR050065">
    <property type="entry name" value="GlmU-like"/>
</dbReference>
<keyword evidence="2" id="KW-0548">Nucleotidyltransferase</keyword>
<dbReference type="InterPro" id="IPR005835">
    <property type="entry name" value="NTP_transferase_dom"/>
</dbReference>
<dbReference type="Gene3D" id="2.160.10.10">
    <property type="entry name" value="Hexapeptide repeat proteins"/>
    <property type="match status" value="1"/>
</dbReference>
<accession>A0A7C5LAA0</accession>
<dbReference type="SUPFAM" id="SSF53448">
    <property type="entry name" value="Nucleotide-diphospho-sugar transferases"/>
    <property type="match status" value="1"/>
</dbReference>
<dbReference type="AlphaFoldDB" id="A0A7C5LAA0"/>
<dbReference type="CDD" id="cd04181">
    <property type="entry name" value="NTP_transferase"/>
    <property type="match status" value="1"/>
</dbReference>
<dbReference type="PANTHER" id="PTHR43584:SF8">
    <property type="entry name" value="N-ACETYLMURAMATE ALPHA-1-PHOSPHATE URIDYLYLTRANSFERASE"/>
    <property type="match status" value="1"/>
</dbReference>